<feature type="compositionally biased region" description="Acidic residues" evidence="17">
    <location>
        <begin position="276"/>
        <end position="288"/>
    </location>
</feature>
<keyword evidence="9" id="KW-1002">Plastid outer membrane</keyword>
<evidence type="ECO:0000256" key="8">
    <source>
        <dbReference type="ARBA" id="ARBA00022801"/>
    </source>
</evidence>
<keyword evidence="8" id="KW-0378">Hydrolase</keyword>
<keyword evidence="2" id="KW-0813">Transport</keyword>
<evidence type="ECO:0000256" key="2">
    <source>
        <dbReference type="ARBA" id="ARBA00022448"/>
    </source>
</evidence>
<dbReference type="NCBIfam" id="TIGR00993">
    <property type="entry name" value="3a0901s04IAP86"/>
    <property type="match status" value="1"/>
</dbReference>
<dbReference type="GO" id="GO:0009707">
    <property type="term" value="C:chloroplast outer membrane"/>
    <property type="evidence" value="ECO:0007669"/>
    <property type="project" value="UniProtKB-SubCell"/>
</dbReference>
<protein>
    <recommendedName>
        <fullName evidence="18">AIG1-type G domain-containing protein</fullName>
    </recommendedName>
</protein>
<feature type="compositionally biased region" description="Basic and acidic residues" evidence="17">
    <location>
        <begin position="141"/>
        <end position="152"/>
    </location>
</feature>
<comment type="caution">
    <text evidence="19">The sequence shown here is derived from an EMBL/GenBank/DDBJ whole genome shotgun (WGS) entry which is preliminary data.</text>
</comment>
<feature type="compositionally biased region" description="Polar residues" evidence="17">
    <location>
        <begin position="334"/>
        <end position="347"/>
    </location>
</feature>
<keyword evidence="10" id="KW-0460">Magnesium</keyword>
<keyword evidence="4" id="KW-0934">Plastid</keyword>
<evidence type="ECO:0000256" key="3">
    <source>
        <dbReference type="ARBA" id="ARBA00022528"/>
    </source>
</evidence>
<evidence type="ECO:0000256" key="1">
    <source>
        <dbReference type="ARBA" id="ARBA00001946"/>
    </source>
</evidence>
<feature type="region of interest" description="Disordered" evidence="17">
    <location>
        <begin position="333"/>
        <end position="352"/>
    </location>
</feature>
<dbReference type="Pfam" id="PF04548">
    <property type="entry name" value="AIG1"/>
    <property type="match status" value="1"/>
</dbReference>
<feature type="region of interest" description="Disordered" evidence="17">
    <location>
        <begin position="1"/>
        <end position="22"/>
    </location>
</feature>
<dbReference type="Pfam" id="PF11886">
    <property type="entry name" value="TOC159_MAD"/>
    <property type="match status" value="1"/>
</dbReference>
<keyword evidence="14" id="KW-0472">Membrane</keyword>
<evidence type="ECO:0000313" key="19">
    <source>
        <dbReference type="EMBL" id="CAA7038363.1"/>
    </source>
</evidence>
<evidence type="ECO:0000256" key="17">
    <source>
        <dbReference type="SAM" id="MobiDB-lite"/>
    </source>
</evidence>
<evidence type="ECO:0000256" key="16">
    <source>
        <dbReference type="ARBA" id="ARBA00023775"/>
    </source>
</evidence>
<reference evidence="19" key="1">
    <citation type="submission" date="2020-01" db="EMBL/GenBank/DDBJ databases">
        <authorList>
            <person name="Mishra B."/>
        </authorList>
    </citation>
    <scope>NUCLEOTIDE SEQUENCE [LARGE SCALE GENOMIC DNA]</scope>
</reference>
<dbReference type="InterPro" id="IPR024283">
    <property type="entry name" value="TOC159_MAD"/>
</dbReference>
<feature type="region of interest" description="Disordered" evidence="17">
    <location>
        <begin position="691"/>
        <end position="717"/>
    </location>
</feature>
<dbReference type="PANTHER" id="PTHR10903:SF120">
    <property type="entry name" value="TRANSLOCASE OF CHLOROPLAST 159, CHLOROPLASTIC"/>
    <property type="match status" value="1"/>
</dbReference>
<feature type="compositionally biased region" description="Acidic residues" evidence="17">
    <location>
        <begin position="127"/>
        <end position="140"/>
    </location>
</feature>
<evidence type="ECO:0000256" key="11">
    <source>
        <dbReference type="ARBA" id="ARBA00022927"/>
    </source>
</evidence>
<dbReference type="PROSITE" id="PS51720">
    <property type="entry name" value="G_AIG1"/>
    <property type="match status" value="1"/>
</dbReference>
<evidence type="ECO:0000313" key="20">
    <source>
        <dbReference type="Proteomes" id="UP000467841"/>
    </source>
</evidence>
<dbReference type="AlphaFoldDB" id="A0A6D2JQB1"/>
<keyword evidence="5" id="KW-0812">Transmembrane</keyword>
<evidence type="ECO:0000256" key="14">
    <source>
        <dbReference type="ARBA" id="ARBA00023136"/>
    </source>
</evidence>
<keyword evidence="13" id="KW-0342">GTP-binding</keyword>
<evidence type="ECO:0000256" key="10">
    <source>
        <dbReference type="ARBA" id="ARBA00022842"/>
    </source>
</evidence>
<evidence type="ECO:0000256" key="5">
    <source>
        <dbReference type="ARBA" id="ARBA00022692"/>
    </source>
</evidence>
<feature type="region of interest" description="Disordered" evidence="17">
    <location>
        <begin position="762"/>
        <end position="785"/>
    </location>
</feature>
<dbReference type="Proteomes" id="UP000467841">
    <property type="component" value="Unassembled WGS sequence"/>
</dbReference>
<evidence type="ECO:0000256" key="6">
    <source>
        <dbReference type="ARBA" id="ARBA00022723"/>
    </source>
</evidence>
<sequence>MVAPDDDSCQSGPTWDSDVADEDGELSCVKGLDTSSQYLAGKSENSVVGRADDFGLSVSDQSISPMTETDADDSASTESASSSSSSMSEIVSYESTDIVDKFENDVEKKEVVDEKLVSYETEKEEIAESENEINSVEEADDGSKEEKSLVSGKVDDVVEDEIAKLTYTESVHFDKTTPSIKEPNDATFESDGVFESVAKETSEVAKVEPVEKEESFVAKSSNVVSVDAKDDDSGEGGCESDDKTEESRFGGSKSVEHFLEELEKVSSGIDGQIVTDSDEEADTNDEGEEKTFDTAALASLLKALTANGSTDGNISAGLSSSLRHLKPAAAPLANRSNIFPSPSVTTGEESEINLSEEEKQKLEKLQSLRVKFLRLLQRLGKSAEASIAAQVLYRIALLAGRQTGKLFSLDAAKKLAMESEAEGKEDLNFSLNILILGKSGVGKSATVNSIFGDQKSSIHAFGPSTTSVKVISGTVSGVKITIIDTPGLKSSAMYQTANSKMLSSVKKVMKKYPPDVVLYVDRLDAQNRELNNLPLLKTITASLGPSIWKNAIVTLTHSASAPPDGPSGSPLSYETFVSQCSFVLQQSIAQAVGLMMYSSPLTPVSLVENHSLCRKNRAGEKVLPNGQAWRPELLLLCYSLKVFSDAISLSKPQEPLGSRSLSSILSLPKLLSWLLPFRAHLKLPADQGVDSDIELDDDVSDSEQEEGEGDEYNQLPPFKPLRKTQLAKLSKEHRKAYFDEYDYRVKLLQKKQWKDELRRMRQMKKNGKDEAPPPASPPVSLPDMVLPTSFDSDDSAYRYRSLEPTSKFITKSMLELQGWDHDCGYDSVIAEYSHAIAKRFPAAVFVNMTKDKKEFSINLDSSVCAKHGDNGSTMAGLVIRDVNEQLMYVVKGETKFKNLRKNKTTLGGSLMFFNGNTATCLKLEDQVTLGKRLVLVGNAGTMRSKEESAYEANLEVRLREADFPIGQNQYVLGMSLTKSKGEGLALRGNLRSQVSIGRQTKVGAFASLDNTMTGQFTVRTSSSDQLQIAIMAILPIARSIYKKIVPSELTE</sequence>
<dbReference type="GO" id="GO:0003924">
    <property type="term" value="F:GTPase activity"/>
    <property type="evidence" value="ECO:0007669"/>
    <property type="project" value="InterPro"/>
</dbReference>
<organism evidence="19 20">
    <name type="scientific">Microthlaspi erraticum</name>
    <dbReference type="NCBI Taxonomy" id="1685480"/>
    <lineage>
        <taxon>Eukaryota</taxon>
        <taxon>Viridiplantae</taxon>
        <taxon>Streptophyta</taxon>
        <taxon>Embryophyta</taxon>
        <taxon>Tracheophyta</taxon>
        <taxon>Spermatophyta</taxon>
        <taxon>Magnoliopsida</taxon>
        <taxon>eudicotyledons</taxon>
        <taxon>Gunneridae</taxon>
        <taxon>Pentapetalae</taxon>
        <taxon>rosids</taxon>
        <taxon>malvids</taxon>
        <taxon>Brassicales</taxon>
        <taxon>Brassicaceae</taxon>
        <taxon>Coluteocarpeae</taxon>
        <taxon>Microthlaspi</taxon>
    </lineage>
</organism>
<dbReference type="FunFam" id="3.40.50.300:FF:000413">
    <property type="entry name" value="Translocase of chloroplast 120, chloroplastic"/>
    <property type="match status" value="1"/>
</dbReference>
<dbReference type="OrthoDB" id="8954335at2759"/>
<keyword evidence="12" id="KW-1133">Transmembrane helix</keyword>
<keyword evidence="3" id="KW-0150">Chloroplast</keyword>
<feature type="compositionally biased region" description="Acidic residues" evidence="17">
    <location>
        <begin position="691"/>
        <end position="711"/>
    </location>
</feature>
<dbReference type="GO" id="GO:0045036">
    <property type="term" value="P:protein targeting to chloroplast"/>
    <property type="evidence" value="ECO:0007669"/>
    <property type="project" value="InterPro"/>
</dbReference>
<dbReference type="CDD" id="cd01853">
    <property type="entry name" value="Toc34_like"/>
    <property type="match status" value="1"/>
</dbReference>
<dbReference type="EMBL" id="CACVBM020001192">
    <property type="protein sequence ID" value="CAA7038363.1"/>
    <property type="molecule type" value="Genomic_DNA"/>
</dbReference>
<keyword evidence="6" id="KW-0479">Metal-binding</keyword>
<dbReference type="InterPro" id="IPR006703">
    <property type="entry name" value="G_AIG1"/>
</dbReference>
<feature type="region of interest" description="Disordered" evidence="17">
    <location>
        <begin position="120"/>
        <end position="152"/>
    </location>
</feature>
<evidence type="ECO:0000256" key="4">
    <source>
        <dbReference type="ARBA" id="ARBA00022640"/>
    </source>
</evidence>
<feature type="domain" description="AIG1-type G" evidence="18">
    <location>
        <begin position="428"/>
        <end position="652"/>
    </location>
</feature>
<dbReference type="InterPro" id="IPR027417">
    <property type="entry name" value="P-loop_NTPase"/>
</dbReference>
<feature type="region of interest" description="Disordered" evidence="17">
    <location>
        <begin position="269"/>
        <end position="290"/>
    </location>
</feature>
<dbReference type="GO" id="GO:0015031">
    <property type="term" value="P:protein transport"/>
    <property type="evidence" value="ECO:0007669"/>
    <property type="project" value="UniProtKB-KW"/>
</dbReference>
<feature type="region of interest" description="Disordered" evidence="17">
    <location>
        <begin position="56"/>
        <end position="93"/>
    </location>
</feature>
<comment type="cofactor">
    <cofactor evidence="1">
        <name>Mg(2+)</name>
        <dbReference type="ChEBI" id="CHEBI:18420"/>
    </cofactor>
</comment>
<dbReference type="SUPFAM" id="SSF52540">
    <property type="entry name" value="P-loop containing nucleoside triphosphate hydrolases"/>
    <property type="match status" value="1"/>
</dbReference>
<dbReference type="Gene3D" id="3.40.50.300">
    <property type="entry name" value="P-loop containing nucleotide triphosphate hydrolases"/>
    <property type="match status" value="1"/>
</dbReference>
<dbReference type="GO" id="GO:0046872">
    <property type="term" value="F:metal ion binding"/>
    <property type="evidence" value="ECO:0007669"/>
    <property type="project" value="UniProtKB-KW"/>
</dbReference>
<gene>
    <name evidence="19" type="ORF">MERR_LOCUS25598</name>
</gene>
<feature type="compositionally biased region" description="Acidic residues" evidence="17">
    <location>
        <begin position="229"/>
        <end position="244"/>
    </location>
</feature>
<dbReference type="PANTHER" id="PTHR10903">
    <property type="entry name" value="GTPASE, IMAP FAMILY MEMBER-RELATED"/>
    <property type="match status" value="1"/>
</dbReference>
<dbReference type="GO" id="GO:0005525">
    <property type="term" value="F:GTP binding"/>
    <property type="evidence" value="ECO:0007669"/>
    <property type="project" value="UniProtKB-KW"/>
</dbReference>
<evidence type="ECO:0000256" key="7">
    <source>
        <dbReference type="ARBA" id="ARBA00022741"/>
    </source>
</evidence>
<comment type="similarity">
    <text evidence="16">Belongs to the TRAFAC class TrmE-Era-EngA-EngB-Septin-like GTPase superfamily. AIG1/Toc34/Toc159-like paraseptin GTPase family. TOC159 subfamily.</text>
</comment>
<dbReference type="InterPro" id="IPR005690">
    <property type="entry name" value="Toc86_159"/>
</dbReference>
<keyword evidence="20" id="KW-1185">Reference proteome</keyword>
<feature type="compositionally biased region" description="Low complexity" evidence="17">
    <location>
        <begin position="76"/>
        <end position="89"/>
    </location>
</feature>
<evidence type="ECO:0000256" key="12">
    <source>
        <dbReference type="ARBA" id="ARBA00022989"/>
    </source>
</evidence>
<name>A0A6D2JQB1_9BRAS</name>
<accession>A0A6D2JQB1</accession>
<dbReference type="InterPro" id="IPR045058">
    <property type="entry name" value="GIMA/IAN/Toc"/>
</dbReference>
<evidence type="ECO:0000259" key="18">
    <source>
        <dbReference type="PROSITE" id="PS51720"/>
    </source>
</evidence>
<comment type="subcellular location">
    <subcellularLocation>
        <location evidence="15">Plastid</location>
        <location evidence="15">Chloroplast outer membrane</location>
        <topology evidence="15">Single-pass membrane protein</topology>
    </subcellularLocation>
</comment>
<proteinExistence type="inferred from homology"/>
<evidence type="ECO:0000256" key="13">
    <source>
        <dbReference type="ARBA" id="ARBA00023134"/>
    </source>
</evidence>
<evidence type="ECO:0000256" key="9">
    <source>
        <dbReference type="ARBA" id="ARBA00022805"/>
    </source>
</evidence>
<keyword evidence="7" id="KW-0547">Nucleotide-binding</keyword>
<feature type="region of interest" description="Disordered" evidence="17">
    <location>
        <begin position="223"/>
        <end position="255"/>
    </location>
</feature>
<evidence type="ECO:0000256" key="15">
    <source>
        <dbReference type="ARBA" id="ARBA00023766"/>
    </source>
</evidence>
<keyword evidence="11" id="KW-0653">Protein transport</keyword>